<proteinExistence type="predicted"/>
<organism evidence="1 2">
    <name type="scientific">Thermoproteus sp. AZ2</name>
    <dbReference type="NCBI Taxonomy" id="1609232"/>
    <lineage>
        <taxon>Archaea</taxon>
        <taxon>Thermoproteota</taxon>
        <taxon>Thermoprotei</taxon>
        <taxon>Thermoproteales</taxon>
        <taxon>Thermoproteaceae</taxon>
        <taxon>Thermoproteus</taxon>
    </lineage>
</organism>
<gene>
    <name evidence="1" type="ORF">TU35_004125</name>
</gene>
<accession>A0ACC6V129</accession>
<name>A0ACC6V129_9CREN</name>
<dbReference type="EMBL" id="JZWT02000008">
    <property type="protein sequence ID" value="MFB6490429.1"/>
    <property type="molecule type" value="Genomic_DNA"/>
</dbReference>
<evidence type="ECO:0000313" key="1">
    <source>
        <dbReference type="EMBL" id="MFB6490429.1"/>
    </source>
</evidence>
<evidence type="ECO:0000313" key="2">
    <source>
        <dbReference type="Proteomes" id="UP000033636"/>
    </source>
</evidence>
<keyword evidence="1" id="KW-0808">Transferase</keyword>
<reference evidence="1" key="1">
    <citation type="submission" date="2024-07" db="EMBL/GenBank/DDBJ databases">
        <title>Metagenome and Metagenome-Assembled Genomes of Archaea from a hot spring from the geothermal field of Los Azufres, Mexico.</title>
        <authorList>
            <person name="Marin-Paredes R."/>
            <person name="Martinez-Romero E."/>
            <person name="Servin-Garciduenas L.E."/>
        </authorList>
    </citation>
    <scope>NUCLEOTIDE SEQUENCE</scope>
</reference>
<sequence length="169" mass="19084">MYIYRPAEDSYLTLRVLRRLRDNFGICIDVGAGSCVLSEYLAKICRIVVPVDINVYACSGCKALGPLCAHGLSAIRRADLVVSNPPYLPPEEPQRDWEAVAIYDYGLINHILRWAFAYRPRVLVLTFSSLGRADFVEEALRALGEVLALEKEHYFFEDIISVAIKIFTL</sequence>
<comment type="caution">
    <text evidence="1">The sequence shown here is derived from an EMBL/GenBank/DDBJ whole genome shotgun (WGS) entry which is preliminary data.</text>
</comment>
<protein>
    <submittedName>
        <fullName evidence="1">Methylase</fullName>
    </submittedName>
</protein>
<dbReference type="Proteomes" id="UP000033636">
    <property type="component" value="Unassembled WGS sequence"/>
</dbReference>
<keyword evidence="1" id="KW-0489">Methyltransferase</keyword>